<evidence type="ECO:0000259" key="6">
    <source>
        <dbReference type="PROSITE" id="PS50949"/>
    </source>
</evidence>
<evidence type="ECO:0000313" key="8">
    <source>
        <dbReference type="Proteomes" id="UP000291107"/>
    </source>
</evidence>
<keyword evidence="3" id="KW-0238">DNA-binding</keyword>
<dbReference type="PROSITE" id="PS50949">
    <property type="entry name" value="HTH_GNTR"/>
    <property type="match status" value="1"/>
</dbReference>
<dbReference type="FunFam" id="3.40.1410.10:FF:000008">
    <property type="entry name" value="Transcriptional regulator, GntR family"/>
    <property type="match status" value="1"/>
</dbReference>
<dbReference type="RefSeq" id="WP_016773346.1">
    <property type="nucleotide sequence ID" value="NZ_JAVDVD010000005.1"/>
</dbReference>
<dbReference type="Gene3D" id="1.10.10.10">
    <property type="entry name" value="Winged helix-like DNA-binding domain superfamily/Winged helix DNA-binding domain"/>
    <property type="match status" value="1"/>
</dbReference>
<dbReference type="Proteomes" id="UP000291107">
    <property type="component" value="Unassembled WGS sequence"/>
</dbReference>
<dbReference type="InterPro" id="IPR028978">
    <property type="entry name" value="Chorismate_lyase_/UTRA_dom_sf"/>
</dbReference>
<dbReference type="GO" id="GO:0045892">
    <property type="term" value="P:negative regulation of DNA-templated transcription"/>
    <property type="evidence" value="ECO:0007669"/>
    <property type="project" value="TreeGrafter"/>
</dbReference>
<dbReference type="GO" id="GO:0003677">
    <property type="term" value="F:DNA binding"/>
    <property type="evidence" value="ECO:0007669"/>
    <property type="project" value="UniProtKB-UniRule"/>
</dbReference>
<dbReference type="InterPro" id="IPR012770">
    <property type="entry name" value="TreR"/>
</dbReference>
<dbReference type="InterPro" id="IPR000524">
    <property type="entry name" value="Tscrpt_reg_HTH_GntR"/>
</dbReference>
<dbReference type="InterPro" id="IPR036388">
    <property type="entry name" value="WH-like_DNA-bd_sf"/>
</dbReference>
<dbReference type="NCBIfam" id="TIGR02404">
    <property type="entry name" value="trehalos_R_Bsub"/>
    <property type="match status" value="1"/>
</dbReference>
<gene>
    <name evidence="7" type="primary">treR</name>
    <name evidence="7" type="ORF">EVS84_03400</name>
</gene>
<keyword evidence="1" id="KW-0678">Repressor</keyword>
<evidence type="ECO:0000256" key="1">
    <source>
        <dbReference type="ARBA" id="ARBA00022491"/>
    </source>
</evidence>
<proteinExistence type="predicted"/>
<evidence type="ECO:0000256" key="2">
    <source>
        <dbReference type="ARBA" id="ARBA00023015"/>
    </source>
</evidence>
<protein>
    <recommendedName>
        <fullName evidence="5">Trehalose operon repressor</fullName>
    </recommendedName>
</protein>
<dbReference type="CDD" id="cd07377">
    <property type="entry name" value="WHTH_GntR"/>
    <property type="match status" value="1"/>
</dbReference>
<dbReference type="PANTHER" id="PTHR44846:SF12">
    <property type="entry name" value="HTH-TYPE TRANSCRIPTIONAL REGULATOR TRER"/>
    <property type="match status" value="1"/>
</dbReference>
<evidence type="ECO:0000313" key="7">
    <source>
        <dbReference type="EMBL" id="RYM44807.1"/>
    </source>
</evidence>
<accession>A0A1E8P9I2</accession>
<dbReference type="InterPro" id="IPR036390">
    <property type="entry name" value="WH_DNA-bd_sf"/>
</dbReference>
<dbReference type="AlphaFoldDB" id="A0A1E8P9I2"/>
<dbReference type="SUPFAM" id="SSF46785">
    <property type="entry name" value="Winged helix' DNA-binding domain"/>
    <property type="match status" value="1"/>
</dbReference>
<dbReference type="EMBL" id="SEUB01000001">
    <property type="protein sequence ID" value="RYM44807.1"/>
    <property type="molecule type" value="Genomic_DNA"/>
</dbReference>
<dbReference type="PRINTS" id="PR00035">
    <property type="entry name" value="HTHGNTR"/>
</dbReference>
<comment type="caution">
    <text evidence="7">The sequence shown here is derived from an EMBL/GenBank/DDBJ whole genome shotgun (WGS) entry which is preliminary data.</text>
</comment>
<dbReference type="Pfam" id="PF07702">
    <property type="entry name" value="UTRA"/>
    <property type="match status" value="1"/>
</dbReference>
<keyword evidence="2" id="KW-0805">Transcription regulation</keyword>
<dbReference type="SMART" id="SM00866">
    <property type="entry name" value="UTRA"/>
    <property type="match status" value="1"/>
</dbReference>
<keyword evidence="4" id="KW-0804">Transcription</keyword>
<dbReference type="GO" id="GO:0003700">
    <property type="term" value="F:DNA-binding transcription factor activity"/>
    <property type="evidence" value="ECO:0007669"/>
    <property type="project" value="UniProtKB-UniRule"/>
</dbReference>
<name>A0A1E8P9I2_9PSED</name>
<sequence length="234" mass="26490">MSKYNQIYSDLLASITTQRLERGARLPSETELMDTYQASRGTVRKAIDQLQERGFAQKIHGKGAFVLSTNPIEFQLGGIVSFQETHPRLGNDVSTEVVEMCQVPLEGALLEHINAEPGSPITRIKRVRRIDGKRVILDINHFVSDVIPDLSADIAEHSIYAHIEQTLQLQIAYAQRTIEAVPSSKDDQQHLDLDGQSHVIVVSNQTFLQDGRQFEYTESRHTLDKFYFSDVARR</sequence>
<evidence type="ECO:0000256" key="4">
    <source>
        <dbReference type="ARBA" id="ARBA00023163"/>
    </source>
</evidence>
<dbReference type="Pfam" id="PF00392">
    <property type="entry name" value="GntR"/>
    <property type="match status" value="1"/>
</dbReference>
<dbReference type="SMART" id="SM00345">
    <property type="entry name" value="HTH_GNTR"/>
    <property type="match status" value="1"/>
</dbReference>
<dbReference type="PANTHER" id="PTHR44846">
    <property type="entry name" value="MANNOSYL-D-GLYCERATE TRANSPORT/METABOLISM SYSTEM REPRESSOR MNGR-RELATED"/>
    <property type="match status" value="1"/>
</dbReference>
<dbReference type="SUPFAM" id="SSF64288">
    <property type="entry name" value="Chorismate lyase-like"/>
    <property type="match status" value="1"/>
</dbReference>
<reference evidence="7 8" key="1">
    <citation type="submission" date="2019-02" db="EMBL/GenBank/DDBJ databases">
        <title>Genome of Pseudomonas korensis isolated from heavy metal contaminated environment.</title>
        <authorList>
            <person name="Ayangbenro A.S."/>
            <person name="Babalola O."/>
        </authorList>
    </citation>
    <scope>NUCLEOTIDE SEQUENCE [LARGE SCALE GENOMIC DNA]</scope>
    <source>
        <strain evidence="7 8">AB36</strain>
    </source>
</reference>
<evidence type="ECO:0000256" key="3">
    <source>
        <dbReference type="ARBA" id="ARBA00023125"/>
    </source>
</evidence>
<evidence type="ECO:0000256" key="5">
    <source>
        <dbReference type="NCBIfam" id="TIGR02404"/>
    </source>
</evidence>
<dbReference type="InterPro" id="IPR011663">
    <property type="entry name" value="UTRA"/>
</dbReference>
<organism evidence="7 8">
    <name type="scientific">Pseudomonas koreensis</name>
    <dbReference type="NCBI Taxonomy" id="198620"/>
    <lineage>
        <taxon>Bacteria</taxon>
        <taxon>Pseudomonadati</taxon>
        <taxon>Pseudomonadota</taxon>
        <taxon>Gammaproteobacteria</taxon>
        <taxon>Pseudomonadales</taxon>
        <taxon>Pseudomonadaceae</taxon>
        <taxon>Pseudomonas</taxon>
    </lineage>
</organism>
<dbReference type="InterPro" id="IPR050679">
    <property type="entry name" value="Bact_HTH_transcr_reg"/>
</dbReference>
<feature type="domain" description="HTH gntR-type" evidence="6">
    <location>
        <begin position="1"/>
        <end position="69"/>
    </location>
</feature>
<dbReference type="Gene3D" id="3.40.1410.10">
    <property type="entry name" value="Chorismate lyase-like"/>
    <property type="match status" value="1"/>
</dbReference>